<evidence type="ECO:0000313" key="2">
    <source>
        <dbReference type="Proteomes" id="UP001222325"/>
    </source>
</evidence>
<comment type="caution">
    <text evidence="1">The sequence shown here is derived from an EMBL/GenBank/DDBJ whole genome shotgun (WGS) entry which is preliminary data.</text>
</comment>
<evidence type="ECO:0000313" key="1">
    <source>
        <dbReference type="EMBL" id="KAJ7093258.1"/>
    </source>
</evidence>
<protein>
    <submittedName>
        <fullName evidence="1">Uncharacterized protein</fullName>
    </submittedName>
</protein>
<gene>
    <name evidence="1" type="ORF">B0H15DRAFT_799093</name>
</gene>
<organism evidence="1 2">
    <name type="scientific">Mycena belliarum</name>
    <dbReference type="NCBI Taxonomy" id="1033014"/>
    <lineage>
        <taxon>Eukaryota</taxon>
        <taxon>Fungi</taxon>
        <taxon>Dikarya</taxon>
        <taxon>Basidiomycota</taxon>
        <taxon>Agaricomycotina</taxon>
        <taxon>Agaricomycetes</taxon>
        <taxon>Agaricomycetidae</taxon>
        <taxon>Agaricales</taxon>
        <taxon>Marasmiineae</taxon>
        <taxon>Mycenaceae</taxon>
        <taxon>Mycena</taxon>
    </lineage>
</organism>
<sequence length="289" mass="31143">MRSTLAAPDSPSILLLPVFFSHLDPTGIPTSEELAAILSSADPSAGLLKVVAAMESLNGFGLLLKRNLVPAAAYPDYWPRLSRWIIFVDTYSEWLPSNHGLDTRRVVCLDTLMALFFNPETKPLVLAAPGVRGVFARHWAETVRNGQLHMGDNAGAVEPATWEEMPPILRFLGSDLSGGHLEEILEAIHGDISDLAVLLVRQINVAVPRVLTDATASAIVSLKMIAALRDGDGPFNQTMLACGVIKSLLTALVALAGANVTLSGRQFEQDIQMASGLLIEHFRAPLGYM</sequence>
<name>A0AAD6UCC7_9AGAR</name>
<dbReference type="EMBL" id="JARJCN010000016">
    <property type="protein sequence ID" value="KAJ7093258.1"/>
    <property type="molecule type" value="Genomic_DNA"/>
</dbReference>
<dbReference type="AlphaFoldDB" id="A0AAD6UCC7"/>
<keyword evidence="2" id="KW-1185">Reference proteome</keyword>
<accession>A0AAD6UCC7</accession>
<dbReference type="Proteomes" id="UP001222325">
    <property type="component" value="Unassembled WGS sequence"/>
</dbReference>
<proteinExistence type="predicted"/>
<reference evidence="1" key="1">
    <citation type="submission" date="2023-03" db="EMBL/GenBank/DDBJ databases">
        <title>Massive genome expansion in bonnet fungi (Mycena s.s.) driven by repeated elements and novel gene families across ecological guilds.</title>
        <authorList>
            <consortium name="Lawrence Berkeley National Laboratory"/>
            <person name="Harder C.B."/>
            <person name="Miyauchi S."/>
            <person name="Viragh M."/>
            <person name="Kuo A."/>
            <person name="Thoen E."/>
            <person name="Andreopoulos B."/>
            <person name="Lu D."/>
            <person name="Skrede I."/>
            <person name="Drula E."/>
            <person name="Henrissat B."/>
            <person name="Morin E."/>
            <person name="Kohler A."/>
            <person name="Barry K."/>
            <person name="LaButti K."/>
            <person name="Morin E."/>
            <person name="Salamov A."/>
            <person name="Lipzen A."/>
            <person name="Mereny Z."/>
            <person name="Hegedus B."/>
            <person name="Baldrian P."/>
            <person name="Stursova M."/>
            <person name="Weitz H."/>
            <person name="Taylor A."/>
            <person name="Grigoriev I.V."/>
            <person name="Nagy L.G."/>
            <person name="Martin F."/>
            <person name="Kauserud H."/>
        </authorList>
    </citation>
    <scope>NUCLEOTIDE SEQUENCE</scope>
    <source>
        <strain evidence="1">CBHHK173m</strain>
    </source>
</reference>